<dbReference type="PANTHER" id="PTHR46781:SF5">
    <property type="entry name" value="ALPHA 1,4-GLYCOSYLTRANSFERASE FAMILY PROTEIN"/>
    <property type="match status" value="1"/>
</dbReference>
<sequence>MDNNTNPSSHPHHHHHHSLSLRRLQRTSLLALLSLLLLLLLVYNGAAIFCLQLPFPAKTPPETASFTPEKVAGETKKWHSSPTKLSSTVLFSLKEENPPSIPKTHFHFLKKSQNSILPTNNSIIFARKRRRKHRTQFGILRSDARKDGFSKRVKEFFNSSSCEVRFFMTWISSIDSFGERELFSIESVFKSHPNGCLIIVSNSMDSTRGTRILRPFLDKGFHLISISPDFDYLFKNTLAETWFDQLKKGNVDPGEVSLGQNLSNLIRLAVLYKFGGVYIDTDVIILKSFAKLRNVIGAQTIDLETGNWTRLNNAILVFDKSHPLLYKFIQEFALTFDGNKWGHNGPYLVSRVVSRVKERPGFDFDVLNPVAFYPVDWSRIRGLFRGPRNETHSKWLHHKLNHIRSHSYAVHLWNKQSRKLKIKEGSIISRIMLDSCVFCNSSETASKVPSPATIFHHRFSPPPPLAITTHHPPATTTHHPPLPPTTHLPPTRYHHPSLIATTSTTHLPSNRHHPPPIITIHRPPPPPATYLPPPLTTHLTPLSTACHHQPPTTTSHLLATRHHPPPPPTRYHLPTIIVTHSPTTTTTRHLPTTTYHPLPICHHHHHHPLATTYHPSPSPTHPPTTTTTRHLPSTTRHPPPPTRYHPPPSPTITTHHPLTTTRHHPPSATHLPPPPTTRHHHYHHPLATTRHRHPPTHHHPPPAHHHSPSATHLPLPPATTTTTLPPTTRHRHPPTHHHHHPPTRHHPPPTVTTFHHRLPPPLVISHYFLYFLFF</sequence>
<evidence type="ECO:0000313" key="4">
    <source>
        <dbReference type="EMBL" id="KAF5943769.1"/>
    </source>
</evidence>
<evidence type="ECO:0000313" key="5">
    <source>
        <dbReference type="Proteomes" id="UP000593564"/>
    </source>
</evidence>
<gene>
    <name evidence="4" type="ORF">HYC85_017846</name>
</gene>
<name>A0A7J7GSK2_CAMSI</name>
<feature type="transmembrane region" description="Helical" evidence="2">
    <location>
        <begin position="29"/>
        <end position="55"/>
    </location>
</feature>
<evidence type="ECO:0000256" key="1">
    <source>
        <dbReference type="SAM" id="MobiDB-lite"/>
    </source>
</evidence>
<evidence type="ECO:0000259" key="3">
    <source>
        <dbReference type="Pfam" id="PF04572"/>
    </source>
</evidence>
<dbReference type="EMBL" id="JACBKZ010000008">
    <property type="protein sequence ID" value="KAF5943769.1"/>
    <property type="molecule type" value="Genomic_DNA"/>
</dbReference>
<comment type="caution">
    <text evidence="4">The sequence shown here is derived from an EMBL/GenBank/DDBJ whole genome shotgun (WGS) entry which is preliminary data.</text>
</comment>
<reference evidence="4 5" key="2">
    <citation type="submission" date="2020-07" db="EMBL/GenBank/DDBJ databases">
        <title>Genome assembly of wild tea tree DASZ reveals pedigree and selection history of tea varieties.</title>
        <authorList>
            <person name="Zhang W."/>
        </authorList>
    </citation>
    <scope>NUCLEOTIDE SEQUENCE [LARGE SCALE GENOMIC DNA]</scope>
    <source>
        <strain evidence="5">cv. G240</strain>
        <tissue evidence="4">Leaf</tissue>
    </source>
</reference>
<keyword evidence="5" id="KW-1185">Reference proteome</keyword>
<dbReference type="InterPro" id="IPR044789">
    <property type="entry name" value="Put_A1-4-GlycosylTfrase_plant"/>
</dbReference>
<accession>A0A7J7GSK2</accession>
<keyword evidence="2" id="KW-0472">Membrane</keyword>
<dbReference type="AlphaFoldDB" id="A0A7J7GSK2"/>
<dbReference type="Pfam" id="PF04488">
    <property type="entry name" value="Gly_transf_sug"/>
    <property type="match status" value="1"/>
</dbReference>
<feature type="compositionally biased region" description="Basic residues" evidence="1">
    <location>
        <begin position="728"/>
        <end position="747"/>
    </location>
</feature>
<keyword evidence="2" id="KW-1133">Transmembrane helix</keyword>
<feature type="region of interest" description="Disordered" evidence="1">
    <location>
        <begin position="546"/>
        <end position="572"/>
    </location>
</feature>
<dbReference type="InterPro" id="IPR007577">
    <property type="entry name" value="GlycoTrfase_DXD_sugar-bd_CS"/>
</dbReference>
<dbReference type="Proteomes" id="UP000593564">
    <property type="component" value="Unassembled WGS sequence"/>
</dbReference>
<evidence type="ECO:0000256" key="2">
    <source>
        <dbReference type="SAM" id="Phobius"/>
    </source>
</evidence>
<dbReference type="SUPFAM" id="SSF53448">
    <property type="entry name" value="Nucleotide-diphospho-sugar transferases"/>
    <property type="match status" value="1"/>
</dbReference>
<feature type="compositionally biased region" description="Low complexity" evidence="1">
    <location>
        <begin position="651"/>
        <end position="670"/>
    </location>
</feature>
<feature type="region of interest" description="Disordered" evidence="1">
    <location>
        <begin position="606"/>
        <end position="753"/>
    </location>
</feature>
<feature type="compositionally biased region" description="Pro residues" evidence="1">
    <location>
        <begin position="637"/>
        <end position="650"/>
    </location>
</feature>
<feature type="compositionally biased region" description="Basic residues" evidence="1">
    <location>
        <begin position="677"/>
        <end position="707"/>
    </location>
</feature>
<keyword evidence="2" id="KW-0812">Transmembrane</keyword>
<organism evidence="4 5">
    <name type="scientific">Camellia sinensis</name>
    <name type="common">Tea plant</name>
    <name type="synonym">Thea sinensis</name>
    <dbReference type="NCBI Taxonomy" id="4442"/>
    <lineage>
        <taxon>Eukaryota</taxon>
        <taxon>Viridiplantae</taxon>
        <taxon>Streptophyta</taxon>
        <taxon>Embryophyta</taxon>
        <taxon>Tracheophyta</taxon>
        <taxon>Spermatophyta</taxon>
        <taxon>Magnoliopsida</taxon>
        <taxon>eudicotyledons</taxon>
        <taxon>Gunneridae</taxon>
        <taxon>Pentapetalae</taxon>
        <taxon>asterids</taxon>
        <taxon>Ericales</taxon>
        <taxon>Theaceae</taxon>
        <taxon>Camellia</taxon>
    </lineage>
</organism>
<protein>
    <recommendedName>
        <fullName evidence="3">Alpha 1,4-glycosyltransferase domain-containing protein</fullName>
    </recommendedName>
</protein>
<feature type="compositionally biased region" description="Low complexity" evidence="1">
    <location>
        <begin position="708"/>
        <end position="727"/>
    </location>
</feature>
<dbReference type="Pfam" id="PF04572">
    <property type="entry name" value="Gb3_synth"/>
    <property type="match status" value="1"/>
</dbReference>
<reference evidence="5" key="1">
    <citation type="journal article" date="2020" name="Nat. Commun.">
        <title>Genome assembly of wild tea tree DASZ reveals pedigree and selection history of tea varieties.</title>
        <authorList>
            <person name="Zhang W."/>
            <person name="Zhang Y."/>
            <person name="Qiu H."/>
            <person name="Guo Y."/>
            <person name="Wan H."/>
            <person name="Zhang X."/>
            <person name="Scossa F."/>
            <person name="Alseekh S."/>
            <person name="Zhang Q."/>
            <person name="Wang P."/>
            <person name="Xu L."/>
            <person name="Schmidt M.H."/>
            <person name="Jia X."/>
            <person name="Li D."/>
            <person name="Zhu A."/>
            <person name="Guo F."/>
            <person name="Chen W."/>
            <person name="Ni D."/>
            <person name="Usadel B."/>
            <person name="Fernie A.R."/>
            <person name="Wen W."/>
        </authorList>
    </citation>
    <scope>NUCLEOTIDE SEQUENCE [LARGE SCALE GENOMIC DNA]</scope>
    <source>
        <strain evidence="5">cv. G240</strain>
    </source>
</reference>
<dbReference type="InterPro" id="IPR029044">
    <property type="entry name" value="Nucleotide-diphossugar_trans"/>
</dbReference>
<dbReference type="InterPro" id="IPR007652">
    <property type="entry name" value="A1-4-GlycosylTfrase_dom"/>
</dbReference>
<feature type="domain" description="Alpha 1,4-glycosyltransferase" evidence="3">
    <location>
        <begin position="318"/>
        <end position="441"/>
    </location>
</feature>
<dbReference type="Gene3D" id="3.90.550.20">
    <property type="match status" value="1"/>
</dbReference>
<feature type="compositionally biased region" description="Low complexity" evidence="1">
    <location>
        <begin position="623"/>
        <end position="636"/>
    </location>
</feature>
<proteinExistence type="predicted"/>
<dbReference type="PANTHER" id="PTHR46781">
    <property type="entry name" value="ALPHA 1,4-GLYCOSYLTRANSFERASE FAMILY PROTEIN"/>
    <property type="match status" value="1"/>
</dbReference>